<evidence type="ECO:0000259" key="2">
    <source>
        <dbReference type="Pfam" id="PF10088"/>
    </source>
</evidence>
<evidence type="ECO:0000256" key="1">
    <source>
        <dbReference type="SAM" id="Coils"/>
    </source>
</evidence>
<dbReference type="RefSeq" id="WP_068682878.1">
    <property type="nucleotide sequence ID" value="NZ_LYPA01000054.1"/>
</dbReference>
<feature type="domain" description="DUF2326" evidence="2">
    <location>
        <begin position="509"/>
        <end position="640"/>
    </location>
</feature>
<comment type="caution">
    <text evidence="3">The sequence shown here is derived from an EMBL/GenBank/DDBJ whole genome shotgun (WGS) entry which is preliminary data.</text>
</comment>
<dbReference type="Pfam" id="PF10088">
    <property type="entry name" value="DUF2326"/>
    <property type="match status" value="1"/>
</dbReference>
<feature type="coiled-coil region" evidence="1">
    <location>
        <begin position="264"/>
        <end position="326"/>
    </location>
</feature>
<organism evidence="3 4">
    <name type="scientific">Paenibacillus oryzae</name>
    <dbReference type="NCBI Taxonomy" id="1844972"/>
    <lineage>
        <taxon>Bacteria</taxon>
        <taxon>Bacillati</taxon>
        <taxon>Bacillota</taxon>
        <taxon>Bacilli</taxon>
        <taxon>Bacillales</taxon>
        <taxon>Paenibacillaceae</taxon>
        <taxon>Paenibacillus</taxon>
    </lineage>
</organism>
<name>A0A1A5YJ78_9BACL</name>
<protein>
    <recommendedName>
        <fullName evidence="2">DUF2326 domain-containing protein</fullName>
    </recommendedName>
</protein>
<dbReference type="Proteomes" id="UP000092024">
    <property type="component" value="Unassembled WGS sequence"/>
</dbReference>
<dbReference type="STRING" id="1844972.A7K91_13620"/>
<feature type="coiled-coil region" evidence="1">
    <location>
        <begin position="381"/>
        <end position="447"/>
    </location>
</feature>
<keyword evidence="4" id="KW-1185">Reference proteome</keyword>
<proteinExistence type="predicted"/>
<dbReference type="EMBL" id="LYPA01000054">
    <property type="protein sequence ID" value="OBR65618.1"/>
    <property type="molecule type" value="Genomic_DNA"/>
</dbReference>
<dbReference type="AlphaFoldDB" id="A0A1A5YJ78"/>
<gene>
    <name evidence="3" type="ORF">A7K91_13620</name>
</gene>
<dbReference type="OrthoDB" id="2488986at2"/>
<evidence type="ECO:0000313" key="4">
    <source>
        <dbReference type="Proteomes" id="UP000092024"/>
    </source>
</evidence>
<accession>A0A1A5YJ78</accession>
<dbReference type="InterPro" id="IPR018760">
    <property type="entry name" value="DUF2326"/>
</dbReference>
<reference evidence="3 4" key="1">
    <citation type="submission" date="2016-05" db="EMBL/GenBank/DDBJ databases">
        <title>Paenibacillus oryzae. sp. nov., isolated from the rice root.</title>
        <authorList>
            <person name="Zhang J."/>
            <person name="Zhang X."/>
        </authorList>
    </citation>
    <scope>NUCLEOTIDE SEQUENCE [LARGE SCALE GENOMIC DNA]</scope>
    <source>
        <strain evidence="3 4">1DrF-4</strain>
    </source>
</reference>
<sequence length="640" mass="73370">MGNFLFINRVAVNPPKGKTDVTFRAGLNVIRATLISETSEDSKDSQPGIRNSVGKTTFAHMLDYGLGKSLFLNKDKALGRKSLESHDLLMEFRIGDEQFTVQRNLVKGDICILYREWIIDDLLNGVQKNGERFAIKDYRNFMESKLFSGTNIFEGEKFISFRDIMQIIFRDQVGGFESIDKTGNYSSNAEAKRKLQQYLSGLTTAETLNADIQVSNAEEAEKEAKKAFDIIKKYVIHKVNQAEELIRSEATAVNEQIQVNNEVVADLKQQLILLQQRNDERVEQKQEFLQIKLSLSKEENLVRMRINSFQATLNEVQTEKENIETAHYAHLLLDTYEYEKCPVCLVDITGDPSFKCPRSTSNEEDSDRALEAMQTILSNERQDLIQAIAELNHTLEEIQLKAVEIDSKIAGLNLKISEDANEILKNIEEIEREQKELTEKLTGLKQDLEYFRDHDDYRRKHGLAKDNLTIAKANRNRIQQQMDDNTESLKNYYQEVVSYLYFGNRIGSFQLSKIAKNFEATIRYLNLSEGRDTGAAAITLAVIAFDLALLKLAINSNTPHPRLLVHDSPNINDIDPSVYNRIFTYVRDELEKPFVENDSEPDFQYIITTILMPDELADDPYVRLELNNNGDKGKLFEFTF</sequence>
<keyword evidence="1" id="KW-0175">Coiled coil</keyword>
<evidence type="ECO:0000313" key="3">
    <source>
        <dbReference type="EMBL" id="OBR65618.1"/>
    </source>
</evidence>